<evidence type="ECO:0000313" key="4">
    <source>
        <dbReference type="Proteomes" id="UP000464186"/>
    </source>
</evidence>
<dbReference type="Gene3D" id="2.30.40.10">
    <property type="entry name" value="Urease, subunit C, domain 1"/>
    <property type="match status" value="1"/>
</dbReference>
<dbReference type="InterPro" id="IPR006680">
    <property type="entry name" value="Amidohydro-rel"/>
</dbReference>
<keyword evidence="1 3" id="KW-0378">Hydrolase</keyword>
<proteinExistence type="predicted"/>
<gene>
    <name evidence="3" type="ORF">GU243_13545</name>
</gene>
<dbReference type="PANTHER" id="PTHR43794:SF11">
    <property type="entry name" value="AMIDOHYDROLASE-RELATED DOMAIN-CONTAINING PROTEIN"/>
    <property type="match status" value="1"/>
</dbReference>
<dbReference type="KEGG" id="psey:GU243_13545"/>
<dbReference type="EMBL" id="CP047898">
    <property type="protein sequence ID" value="QHK22323.1"/>
    <property type="molecule type" value="Genomic_DNA"/>
</dbReference>
<dbReference type="InterPro" id="IPR032466">
    <property type="entry name" value="Metal_Hydrolase"/>
</dbReference>
<dbReference type="SUPFAM" id="SSF51338">
    <property type="entry name" value="Composite domain of metallo-dependent hydrolases"/>
    <property type="match status" value="2"/>
</dbReference>
<accession>A0A6P1NT96</accession>
<dbReference type="Gene3D" id="3.20.20.140">
    <property type="entry name" value="Metal-dependent hydrolases"/>
    <property type="match status" value="1"/>
</dbReference>
<dbReference type="Proteomes" id="UP000464186">
    <property type="component" value="Chromosome"/>
</dbReference>
<dbReference type="SUPFAM" id="SSF51556">
    <property type="entry name" value="Metallo-dependent hydrolases"/>
    <property type="match status" value="1"/>
</dbReference>
<evidence type="ECO:0000259" key="2">
    <source>
        <dbReference type="Pfam" id="PF01979"/>
    </source>
</evidence>
<dbReference type="InterPro" id="IPR050287">
    <property type="entry name" value="MTA/SAH_deaminase"/>
</dbReference>
<dbReference type="AlphaFoldDB" id="A0A6P1NT96"/>
<feature type="domain" description="Amidohydrolase-related" evidence="2">
    <location>
        <begin position="126"/>
        <end position="485"/>
    </location>
</feature>
<sequence>MTQAFRGGSGIRTKTSRICGIWFLVYQVTVYSYPLRGKSHLSGVRQGGTLYKKISARYVLGFDGTGHTLIEDGEVVFEGDSIVFVGRDYVGPVDEERDYGQSLVMPGLIDLDALADIDHLILDSWPSPDVAAGHLWSDDYFANRRRDVFTPSERATVREFALAQLALHGITTYMPIASEIHSSWAEGLDELVDMAETSRWIGLRGYLGPAYRSGVHVITAAGDREVHFDEARGLAGLRDAERFMEYAAGLADPLVTGALLPCRIETLSEDLMRETARIARERDSLVRLHCLQSPLEDGLLQHSAGRGVLELLESTGLFGTRLLIPHGVVIDGKDPAASAPGGPLDTLARHGVSIVHCPLTSFRYQKQLVSFDRFREAGINICLGTDSFPPDLVRGMDAGMHLTRLVEGRPDAGTLADYFDAATLGGARALGRADLGRLALGMQADIAVISLADFGDGVVEDPLRTLVLNGTARQVTHTFVAGRPVVVGGALPGIDLDALRIEGQRLFDAMRAAYSVRDARLREPDELFPPTYPRAEIAQQIAAR</sequence>
<name>A0A6P1NT96_9MICC</name>
<dbReference type="PANTHER" id="PTHR43794">
    <property type="entry name" value="AMINOHYDROLASE SSNA-RELATED"/>
    <property type="match status" value="1"/>
</dbReference>
<evidence type="ECO:0000256" key="1">
    <source>
        <dbReference type="ARBA" id="ARBA00022801"/>
    </source>
</evidence>
<protein>
    <submittedName>
        <fullName evidence="3">Amidohydrolase family protein</fullName>
    </submittedName>
</protein>
<organism evidence="3 4">
    <name type="scientific">Pseudarthrobacter psychrotolerans</name>
    <dbReference type="NCBI Taxonomy" id="2697569"/>
    <lineage>
        <taxon>Bacteria</taxon>
        <taxon>Bacillati</taxon>
        <taxon>Actinomycetota</taxon>
        <taxon>Actinomycetes</taxon>
        <taxon>Micrococcales</taxon>
        <taxon>Micrococcaceae</taxon>
        <taxon>Pseudarthrobacter</taxon>
    </lineage>
</organism>
<evidence type="ECO:0000313" key="3">
    <source>
        <dbReference type="EMBL" id="QHK22323.1"/>
    </source>
</evidence>
<dbReference type="InterPro" id="IPR011059">
    <property type="entry name" value="Metal-dep_hydrolase_composite"/>
</dbReference>
<reference evidence="3 4" key="1">
    <citation type="submission" date="2020-01" db="EMBL/GenBank/DDBJ databases">
        <title>Pseudarthrobacter psychrotolerans sp. nov., isolated from antarctic soil.</title>
        <authorList>
            <person name="Shin Y."/>
            <person name="Park W."/>
        </authorList>
    </citation>
    <scope>NUCLEOTIDE SEQUENCE [LARGE SCALE GENOMIC DNA]</scope>
    <source>
        <strain evidence="3 4">YJ56</strain>
    </source>
</reference>
<dbReference type="NCBIfam" id="NF004801">
    <property type="entry name" value="PRK06151.1"/>
    <property type="match status" value="1"/>
</dbReference>
<keyword evidence="4" id="KW-1185">Reference proteome</keyword>
<dbReference type="GO" id="GO:0016810">
    <property type="term" value="F:hydrolase activity, acting on carbon-nitrogen (but not peptide) bonds"/>
    <property type="evidence" value="ECO:0007669"/>
    <property type="project" value="InterPro"/>
</dbReference>
<dbReference type="Pfam" id="PF01979">
    <property type="entry name" value="Amidohydro_1"/>
    <property type="match status" value="1"/>
</dbReference>